<keyword evidence="2" id="KW-1185">Reference proteome</keyword>
<evidence type="ECO:0000313" key="2">
    <source>
        <dbReference type="Proteomes" id="UP000012589"/>
    </source>
</evidence>
<gene>
    <name evidence="1" type="ORF">C823_00117</name>
</gene>
<sequence length="41" mass="4765">MKVKKKSIITLALLPMLLLLRICMSTKSLRLLGLYLRMMDD</sequence>
<evidence type="ECO:0000313" key="1">
    <source>
        <dbReference type="EMBL" id="EMZ39328.1"/>
    </source>
</evidence>
<accession>N2BLH8</accession>
<proteinExistence type="predicted"/>
<comment type="caution">
    <text evidence="1">The sequence shown here is derived from an EMBL/GenBank/DDBJ whole genome shotgun (WGS) entry which is preliminary data.</text>
</comment>
<protein>
    <submittedName>
        <fullName evidence="1">Uncharacterized protein</fullName>
    </submittedName>
</protein>
<name>N2BLH8_9FIRM</name>
<dbReference type="HOGENOM" id="CLU_3270230_0_0_9"/>
<dbReference type="EMBL" id="AQFT01000004">
    <property type="protein sequence ID" value="EMZ39328.1"/>
    <property type="molecule type" value="Genomic_DNA"/>
</dbReference>
<dbReference type="Proteomes" id="UP000012589">
    <property type="component" value="Unassembled WGS sequence"/>
</dbReference>
<reference evidence="1 2" key="1">
    <citation type="journal article" date="2014" name="Genome Announc.">
        <title>Draft genome sequences of the altered schaedler flora, a defined bacterial community from gnotobiotic mice.</title>
        <authorList>
            <person name="Wannemuehler M.J."/>
            <person name="Overstreet A.M."/>
            <person name="Ward D.V."/>
            <person name="Phillips G.J."/>
        </authorList>
    </citation>
    <scope>NUCLEOTIDE SEQUENCE [LARGE SCALE GENOMIC DNA]</scope>
    <source>
        <strain evidence="1 2">ASF492</strain>
    </source>
</reference>
<organism evidence="1 2">
    <name type="scientific">Eubacterium plexicaudatum ASF492</name>
    <dbReference type="NCBI Taxonomy" id="1235802"/>
    <lineage>
        <taxon>Bacteria</taxon>
        <taxon>Bacillati</taxon>
        <taxon>Bacillota</taxon>
        <taxon>Clostridia</taxon>
        <taxon>Eubacteriales</taxon>
        <taxon>Eubacteriaceae</taxon>
        <taxon>Eubacterium</taxon>
    </lineage>
</organism>
<dbReference type="AlphaFoldDB" id="N2BLH8"/>
<dbReference type="STRING" id="1235802.C823_00117"/>